<organism evidence="3 4">
    <name type="scientific">Vibrio cholerae</name>
    <dbReference type="NCBI Taxonomy" id="666"/>
    <lineage>
        <taxon>Bacteria</taxon>
        <taxon>Pseudomonadati</taxon>
        <taxon>Pseudomonadota</taxon>
        <taxon>Gammaproteobacteria</taxon>
        <taxon>Vibrionales</taxon>
        <taxon>Vibrionaceae</taxon>
        <taxon>Vibrio</taxon>
    </lineage>
</organism>
<dbReference type="EMBL" id="VSIJ01000005">
    <property type="protein sequence ID" value="TXX67457.1"/>
    <property type="molecule type" value="Genomic_DNA"/>
</dbReference>
<dbReference type="AlphaFoldDB" id="A0ABD7SRM5"/>
<dbReference type="RefSeq" id="WP_148521604.1">
    <property type="nucleotide sequence ID" value="NZ_VSIJ01000005.1"/>
</dbReference>
<sequence>MSANLFTKNPSEKGAANASHNANAQVTAAVTKNKLLFDNAKKVIGQLSENLPISEIAQLFGLNIEESGIQFPMKNGRMETFDLITIETDQILQRTTVHISNAREQDALNSPEALSDIIPSLTNQGNFLPGVANISENATFEVMDGSRRRMACVHARRPYRLYVPRNQISVEDAKYVADLCLLHKALSYREKGAANLKIMEENGFEEVADLASYLFGINYQKSDYELLRLQNEAASIPLVLCELMPDFNNLSVREYKSLSKIANHFDASESNYPNEFLEFVSSAKVEIAKLPLDPKVSVKQKQKDYLKSILGLFNQLKFKSNETVSDKPTKEVLQTFNYRNKKITKVTSKDKVSIVFARPDKDLLSKIEKLISEHYQNQNSEL</sequence>
<comment type="caution">
    <text evidence="3">The sequence shown here is derived from an EMBL/GenBank/DDBJ whole genome shotgun (WGS) entry which is preliminary data.</text>
</comment>
<dbReference type="PANTHER" id="PTHR38973:SF1">
    <property type="entry name" value="PLASMID PARTITION PROTEIN B"/>
    <property type="match status" value="1"/>
</dbReference>
<feature type="region of interest" description="Disordered" evidence="2">
    <location>
        <begin position="1"/>
        <end position="22"/>
    </location>
</feature>
<evidence type="ECO:0008006" key="5">
    <source>
        <dbReference type="Google" id="ProtNLM"/>
    </source>
</evidence>
<dbReference type="CDD" id="cd16394">
    <property type="entry name" value="sopB_N"/>
    <property type="match status" value="1"/>
</dbReference>
<dbReference type="GO" id="GO:0003677">
    <property type="term" value="F:DNA binding"/>
    <property type="evidence" value="ECO:0007669"/>
    <property type="project" value="UniProtKB-KW"/>
</dbReference>
<evidence type="ECO:0000256" key="1">
    <source>
        <dbReference type="ARBA" id="ARBA00023125"/>
    </source>
</evidence>
<keyword evidence="1" id="KW-0238">DNA-binding</keyword>
<reference evidence="3 4" key="1">
    <citation type="submission" date="2019-06" db="EMBL/GenBank/DDBJ databases">
        <title>Vibrio cholerae phylogeny based on whole-genome sequencing reveals genetic diversity and population strucutre.</title>
        <authorList>
            <person name="Zhiqiu Y."/>
            <person name="Bin L."/>
            <person name="Lingyan J."/>
        </authorList>
    </citation>
    <scope>NUCLEOTIDE SEQUENCE [LARGE SCALE GENOMIC DNA]</scope>
    <source>
        <strain evidence="3 4">N2814</strain>
    </source>
</reference>
<evidence type="ECO:0000256" key="2">
    <source>
        <dbReference type="SAM" id="MobiDB-lite"/>
    </source>
</evidence>
<accession>A0ABD7SRM5</accession>
<gene>
    <name evidence="3" type="ORF">FXF03_02430</name>
</gene>
<name>A0ABD7SRM5_VIBCL</name>
<dbReference type="PANTHER" id="PTHR38973">
    <property type="entry name" value="PLASMID PARTITIONING CONTROL PROTEIN-RELATED"/>
    <property type="match status" value="1"/>
</dbReference>
<dbReference type="Proteomes" id="UP000323819">
    <property type="component" value="Unassembled WGS sequence"/>
</dbReference>
<evidence type="ECO:0000313" key="4">
    <source>
        <dbReference type="Proteomes" id="UP000323819"/>
    </source>
</evidence>
<evidence type="ECO:0000313" key="3">
    <source>
        <dbReference type="EMBL" id="TXX67457.1"/>
    </source>
</evidence>
<dbReference type="Gene3D" id="1.10.10.2830">
    <property type="match status" value="1"/>
</dbReference>
<protein>
    <recommendedName>
        <fullName evidence="5">ParB/RepB/Spo0J family partition protein</fullName>
    </recommendedName>
</protein>
<proteinExistence type="predicted"/>